<dbReference type="EMBL" id="JAAOMA010000011">
    <property type="protein sequence ID" value="NHR05541.1"/>
    <property type="molecule type" value="Genomic_DNA"/>
</dbReference>
<keyword evidence="4 7" id="KW-0067">ATP-binding</keyword>
<dbReference type="InterPro" id="IPR050611">
    <property type="entry name" value="ABCF"/>
</dbReference>
<evidence type="ECO:0000259" key="6">
    <source>
        <dbReference type="PROSITE" id="PS50893"/>
    </source>
</evidence>
<dbReference type="PROSITE" id="PS50893">
    <property type="entry name" value="ABC_TRANSPORTER_2"/>
    <property type="match status" value="2"/>
</dbReference>
<reference evidence="7 8" key="1">
    <citation type="submission" date="2020-03" db="EMBL/GenBank/DDBJ databases">
        <title>Draft genome sequence of environmentally isolated cultures.</title>
        <authorList>
            <person name="Wilson H.S."/>
            <person name="De Leon M.E."/>
        </authorList>
    </citation>
    <scope>NUCLEOTIDE SEQUENCE [LARGE SCALE GENOMIC DNA]</scope>
    <source>
        <strain evidence="7 8">HSC-31F16</strain>
    </source>
</reference>
<dbReference type="Pfam" id="PF00005">
    <property type="entry name" value="ABC_tran"/>
    <property type="match status" value="2"/>
</dbReference>
<dbReference type="PANTHER" id="PTHR19211:SF6">
    <property type="entry name" value="BLL7188 PROTEIN"/>
    <property type="match status" value="1"/>
</dbReference>
<gene>
    <name evidence="7" type="ORF">HA052_10025</name>
</gene>
<proteinExistence type="predicted"/>
<feature type="compositionally biased region" description="Basic and acidic residues" evidence="5">
    <location>
        <begin position="286"/>
        <end position="295"/>
    </location>
</feature>
<keyword evidence="8" id="KW-1185">Reference proteome</keyword>
<dbReference type="GO" id="GO:0005524">
    <property type="term" value="F:ATP binding"/>
    <property type="evidence" value="ECO:0007669"/>
    <property type="project" value="UniProtKB-KW"/>
</dbReference>
<organism evidence="7 8">
    <name type="scientific">Chromobacterium fluminis</name>
    <dbReference type="NCBI Taxonomy" id="3044269"/>
    <lineage>
        <taxon>Bacteria</taxon>
        <taxon>Pseudomonadati</taxon>
        <taxon>Pseudomonadota</taxon>
        <taxon>Betaproteobacteria</taxon>
        <taxon>Neisseriales</taxon>
        <taxon>Chromobacteriaceae</taxon>
        <taxon>Chromobacterium</taxon>
    </lineage>
</organism>
<keyword evidence="3" id="KW-0547">Nucleotide-binding</keyword>
<feature type="region of interest" description="Disordered" evidence="5">
    <location>
        <begin position="248"/>
        <end position="310"/>
    </location>
</feature>
<evidence type="ECO:0000256" key="1">
    <source>
        <dbReference type="ARBA" id="ARBA00022475"/>
    </source>
</evidence>
<name>A0ABX0L7K6_9NEIS</name>
<dbReference type="SUPFAM" id="SSF52540">
    <property type="entry name" value="P-loop containing nucleoside triphosphate hydrolases"/>
    <property type="match status" value="2"/>
</dbReference>
<keyword evidence="1" id="KW-1003">Cell membrane</keyword>
<sequence length="550" mass="60236">MTHTHLTLDDVSYLLPDGRVLFSHLNMRFHAQRIGLVGRNGVGKTVLARLLAGELRPSAGRCLRGGTTHYLAQRAGAPRGDTAAGLAGLQAPLDALARIEAGSVDARDFELLGDRWDLRQSLEREWRRFGLGHLRPETPADALSGGEAARAALCGAILSDADFLILDEPSNHLDRNQRQALIEQLSLWPRGLLVISHDRRLLAGMERIVELSPQGLASYGGAYDFYAEHKAQEQARALQTLEQRKQERLRGQRALREQQERQERRQARGERRGREANQASILLDRQQQRSEDSAGKLRRQQAAAREGLDQAVREAARRAEDDAAVVVHALPQGRALPRTAIVLDEVELPFAPPATRRVGLSLGGGRRIGVLGPNGCGKSTLLKVLAGQLRPVAGRVRSPAACAYLAQDLDGLDPSRGAIEQLLALNPAARESRLRMLLAQLGLDAERAARPCGLLSGGERLKAALAYALYADPPPQWLLLDEPSNHLDLPSLQALEAMLRGYRGGLLVVSHDEGFLDALGLDGWLTADEGGWRLLDGAEWEKRVINQAWF</sequence>
<evidence type="ECO:0000256" key="2">
    <source>
        <dbReference type="ARBA" id="ARBA00022737"/>
    </source>
</evidence>
<keyword evidence="2" id="KW-0677">Repeat</keyword>
<dbReference type="InterPro" id="IPR003593">
    <property type="entry name" value="AAA+_ATPase"/>
</dbReference>
<comment type="caution">
    <text evidence="7">The sequence shown here is derived from an EMBL/GenBank/DDBJ whole genome shotgun (WGS) entry which is preliminary data.</text>
</comment>
<accession>A0ABX0L7K6</accession>
<dbReference type="PANTHER" id="PTHR19211">
    <property type="entry name" value="ATP-BINDING TRANSPORT PROTEIN-RELATED"/>
    <property type="match status" value="1"/>
</dbReference>
<dbReference type="InterPro" id="IPR017871">
    <property type="entry name" value="ABC_transporter-like_CS"/>
</dbReference>
<dbReference type="SMART" id="SM00382">
    <property type="entry name" value="AAA"/>
    <property type="match status" value="2"/>
</dbReference>
<dbReference type="RefSeq" id="WP_166451825.1">
    <property type="nucleotide sequence ID" value="NZ_JAAOMA010000011.1"/>
</dbReference>
<evidence type="ECO:0000256" key="5">
    <source>
        <dbReference type="SAM" id="MobiDB-lite"/>
    </source>
</evidence>
<evidence type="ECO:0000256" key="4">
    <source>
        <dbReference type="ARBA" id="ARBA00022840"/>
    </source>
</evidence>
<feature type="compositionally biased region" description="Basic and acidic residues" evidence="5">
    <location>
        <begin position="248"/>
        <end position="275"/>
    </location>
</feature>
<keyword evidence="1" id="KW-0472">Membrane</keyword>
<dbReference type="CDD" id="cd03221">
    <property type="entry name" value="ABCF_EF-3"/>
    <property type="match status" value="1"/>
</dbReference>
<evidence type="ECO:0000313" key="8">
    <source>
        <dbReference type="Proteomes" id="UP001515641"/>
    </source>
</evidence>
<feature type="domain" description="ABC transporter" evidence="6">
    <location>
        <begin position="340"/>
        <end position="548"/>
    </location>
</feature>
<protein>
    <submittedName>
        <fullName evidence="7">ABC-F family ATP-binding cassette domain-containing protein</fullName>
    </submittedName>
</protein>
<dbReference type="InterPro" id="IPR027417">
    <property type="entry name" value="P-loop_NTPase"/>
</dbReference>
<dbReference type="Gene3D" id="3.40.50.300">
    <property type="entry name" value="P-loop containing nucleotide triphosphate hydrolases"/>
    <property type="match status" value="2"/>
</dbReference>
<dbReference type="InterPro" id="IPR003439">
    <property type="entry name" value="ABC_transporter-like_ATP-bd"/>
</dbReference>
<evidence type="ECO:0000313" key="7">
    <source>
        <dbReference type="EMBL" id="NHR05541.1"/>
    </source>
</evidence>
<dbReference type="Proteomes" id="UP001515641">
    <property type="component" value="Unassembled WGS sequence"/>
</dbReference>
<dbReference type="PROSITE" id="PS00211">
    <property type="entry name" value="ABC_TRANSPORTER_1"/>
    <property type="match status" value="1"/>
</dbReference>
<evidence type="ECO:0000256" key="3">
    <source>
        <dbReference type="ARBA" id="ARBA00022741"/>
    </source>
</evidence>
<feature type="domain" description="ABC transporter" evidence="6">
    <location>
        <begin position="6"/>
        <end position="239"/>
    </location>
</feature>